<dbReference type="EMBL" id="SLUK01000016">
    <property type="protein sequence ID" value="TCL41033.1"/>
    <property type="molecule type" value="Genomic_DNA"/>
</dbReference>
<sequence>MHYRYIIFDVDDTLIDYQKAERNVFARILADYALPMDDALFDELLDISWDEWARSGLRDLCDPAVLDDYHPRYRRYLRDFFARFAKRLELPFDGEEGRARFLSYFARERETVAGAVTVCQTLSRRCRLAAATNGLIETQQVRIEPLMGYLDRLFISEALGYIKPDPRFFQKMLGLLGAKASDCLMVGDSLHTDIKGACACGMDSCWLNPAGRPSKEGLAPTYTITRLQELLTL</sequence>
<keyword evidence="2" id="KW-1185">Reference proteome</keyword>
<name>A0A9X8Y764_9FIRM</name>
<protein>
    <submittedName>
        <fullName evidence="1">2-haloacid dehalogenase</fullName>
    </submittedName>
</protein>
<dbReference type="NCBIfam" id="TIGR01509">
    <property type="entry name" value="HAD-SF-IA-v3"/>
    <property type="match status" value="1"/>
</dbReference>
<dbReference type="AlphaFoldDB" id="A0A9X8Y764"/>
<reference evidence="1 2" key="1">
    <citation type="submission" date="2019-03" db="EMBL/GenBank/DDBJ databases">
        <title>Genomic Encyclopedia of Type Strains, Phase IV (KMG-IV): sequencing the most valuable type-strain genomes for metagenomic binning, comparative biology and taxonomic classification.</title>
        <authorList>
            <person name="Goeker M."/>
        </authorList>
    </citation>
    <scope>NUCLEOTIDE SEQUENCE [LARGE SCALE GENOMIC DNA]</scope>
    <source>
        <strain evidence="1 2">DSM 100433</strain>
    </source>
</reference>
<dbReference type="InterPro" id="IPR006439">
    <property type="entry name" value="HAD-SF_hydro_IA"/>
</dbReference>
<comment type="caution">
    <text evidence="1">The sequence shown here is derived from an EMBL/GenBank/DDBJ whole genome shotgun (WGS) entry which is preliminary data.</text>
</comment>
<dbReference type="InterPro" id="IPR023198">
    <property type="entry name" value="PGP-like_dom2"/>
</dbReference>
<dbReference type="Gene3D" id="3.40.50.1000">
    <property type="entry name" value="HAD superfamily/HAD-like"/>
    <property type="match status" value="1"/>
</dbReference>
<dbReference type="Pfam" id="PF00702">
    <property type="entry name" value="Hydrolase"/>
    <property type="match status" value="1"/>
</dbReference>
<dbReference type="Gene3D" id="1.10.150.240">
    <property type="entry name" value="Putative phosphatase, domain 2"/>
    <property type="match status" value="1"/>
</dbReference>
<dbReference type="SUPFAM" id="SSF56784">
    <property type="entry name" value="HAD-like"/>
    <property type="match status" value="1"/>
</dbReference>
<dbReference type="PANTHER" id="PTHR47478">
    <property type="match status" value="1"/>
</dbReference>
<accession>A0A9X8Y764</accession>
<dbReference type="NCBIfam" id="TIGR01549">
    <property type="entry name" value="HAD-SF-IA-v1"/>
    <property type="match status" value="1"/>
</dbReference>
<evidence type="ECO:0000313" key="2">
    <source>
        <dbReference type="Proteomes" id="UP000294682"/>
    </source>
</evidence>
<dbReference type="PANTHER" id="PTHR47478:SF1">
    <property type="entry name" value="PYRIMIDINE 5'-NUCLEOTIDASE YJJG"/>
    <property type="match status" value="1"/>
</dbReference>
<evidence type="ECO:0000313" key="1">
    <source>
        <dbReference type="EMBL" id="TCL41033.1"/>
    </source>
</evidence>
<dbReference type="RefSeq" id="WP_165873238.1">
    <property type="nucleotide sequence ID" value="NZ_SLUK01000016.1"/>
</dbReference>
<proteinExistence type="predicted"/>
<dbReference type="SFLD" id="SFLDS00003">
    <property type="entry name" value="Haloacid_Dehalogenase"/>
    <property type="match status" value="1"/>
</dbReference>
<dbReference type="SFLD" id="SFLDG01129">
    <property type="entry name" value="C1.5:_HAD__Beta-PGM__Phosphata"/>
    <property type="match status" value="1"/>
</dbReference>
<dbReference type="InterPro" id="IPR036412">
    <property type="entry name" value="HAD-like_sf"/>
</dbReference>
<gene>
    <name evidence="1" type="ORF">EDD78_11631</name>
</gene>
<dbReference type="InterPro" id="IPR052550">
    <property type="entry name" value="Pyrimidine_5'-ntase_YjjG"/>
</dbReference>
<organism evidence="1 2">
    <name type="scientific">Harryflintia acetispora</name>
    <dbReference type="NCBI Taxonomy" id="1849041"/>
    <lineage>
        <taxon>Bacteria</taxon>
        <taxon>Bacillati</taxon>
        <taxon>Bacillota</taxon>
        <taxon>Clostridia</taxon>
        <taxon>Eubacteriales</taxon>
        <taxon>Oscillospiraceae</taxon>
        <taxon>Harryflintia</taxon>
    </lineage>
</organism>
<dbReference type="Proteomes" id="UP000294682">
    <property type="component" value="Unassembled WGS sequence"/>
</dbReference>
<dbReference type="InterPro" id="IPR023214">
    <property type="entry name" value="HAD_sf"/>
</dbReference>